<evidence type="ECO:0000259" key="2">
    <source>
        <dbReference type="PROSITE" id="PS51168"/>
    </source>
</evidence>
<evidence type="ECO:0000259" key="3">
    <source>
        <dbReference type="PROSITE" id="PS51176"/>
    </source>
</evidence>
<dbReference type="EMBL" id="AUZZ01001021">
    <property type="protein sequence ID" value="EQD65930.1"/>
    <property type="molecule type" value="Genomic_DNA"/>
</dbReference>
<feature type="domain" description="Chorismate mutase" evidence="2">
    <location>
        <begin position="2"/>
        <end position="93"/>
    </location>
</feature>
<dbReference type="SMART" id="SM00830">
    <property type="entry name" value="CM_2"/>
    <property type="match status" value="1"/>
</dbReference>
<dbReference type="Pfam" id="PF02153">
    <property type="entry name" value="PDH_N"/>
    <property type="match status" value="1"/>
</dbReference>
<dbReference type="InterPro" id="IPR036263">
    <property type="entry name" value="Chorismate_II_sf"/>
</dbReference>
<dbReference type="Pfam" id="PF01817">
    <property type="entry name" value="CM_2"/>
    <property type="match status" value="1"/>
</dbReference>
<dbReference type="GO" id="GO:0008977">
    <property type="term" value="F:prephenate dehydrogenase (NAD+) activity"/>
    <property type="evidence" value="ECO:0007669"/>
    <property type="project" value="InterPro"/>
</dbReference>
<evidence type="ECO:0000256" key="1">
    <source>
        <dbReference type="ARBA" id="ARBA00023002"/>
    </source>
</evidence>
<organism evidence="4">
    <name type="scientific">mine drainage metagenome</name>
    <dbReference type="NCBI Taxonomy" id="410659"/>
    <lineage>
        <taxon>unclassified sequences</taxon>
        <taxon>metagenomes</taxon>
        <taxon>ecological metagenomes</taxon>
    </lineage>
</organism>
<gene>
    <name evidence="4" type="ORF">B2A_01379</name>
</gene>
<keyword evidence="1" id="KW-0560">Oxidoreductase</keyword>
<dbReference type="InterPro" id="IPR036291">
    <property type="entry name" value="NAD(P)-bd_dom_sf"/>
</dbReference>
<dbReference type="InterPro" id="IPR050812">
    <property type="entry name" value="Preph/Arog_dehydrog"/>
</dbReference>
<name>T1CFY6_9ZZZZ</name>
<reference evidence="4" key="2">
    <citation type="journal article" date="2014" name="ISME J.">
        <title>Microbial stratification in low pH oxic and suboxic macroscopic growths along an acid mine drainage.</title>
        <authorList>
            <person name="Mendez-Garcia C."/>
            <person name="Mesa V."/>
            <person name="Sprenger R.R."/>
            <person name="Richter M."/>
            <person name="Diez M.S."/>
            <person name="Solano J."/>
            <person name="Bargiela R."/>
            <person name="Golyshina O.V."/>
            <person name="Manteca A."/>
            <person name="Ramos J.L."/>
            <person name="Gallego J.R."/>
            <person name="Llorente I."/>
            <person name="Martins Dos Santos V.A."/>
            <person name="Jensen O.N."/>
            <person name="Pelaez A.I."/>
            <person name="Sanchez J."/>
            <person name="Ferrer M."/>
        </authorList>
    </citation>
    <scope>NUCLEOTIDE SEQUENCE</scope>
</reference>
<sequence length="390" mass="44240">MPSNQQPLAAPREIIDDIDSQILDLLERRNRVVGDVIATKIEQHLPIFDAAREADKIARFREQAIERGLDAEWAEDFLRMIMGSSRDRQSHGEFPRAGTQPRDVLLVGGAGGMGSLYRRFLERSGHRVRVLDRDDWPRVAQLAADIDLAIVAVPIDVTAEVIGRLAPHLPATAALADFTSNKNGLLELMLQVHPGPVLSLHPLHGADAPNLAKQLMLVCLGRDPQRSQWLLEQCRLWGMRIKIVDADQHDRAMHLIQGLRHFTTFLHGSFLRQCNLASGDILDYSSPVYRMELMMTARMFAQDPQLYADIVLANAERRSLLLEFLDHHRTLARIIEDNDREAFIVEFRNISVLRGLCGTRPPRERVSDLQTIRTFCLMVERVRAGWRAAR</sequence>
<dbReference type="InterPro" id="IPR008927">
    <property type="entry name" value="6-PGluconate_DH-like_C_sf"/>
</dbReference>
<reference evidence="4" key="1">
    <citation type="submission" date="2013-08" db="EMBL/GenBank/DDBJ databases">
        <authorList>
            <person name="Mendez C."/>
            <person name="Richter M."/>
            <person name="Ferrer M."/>
            <person name="Sanchez J."/>
        </authorList>
    </citation>
    <scope>NUCLEOTIDE SEQUENCE</scope>
</reference>
<dbReference type="InterPro" id="IPR046826">
    <property type="entry name" value="PDH_N"/>
</dbReference>
<dbReference type="PROSITE" id="PS51168">
    <property type="entry name" value="CHORISMATE_MUT_2"/>
    <property type="match status" value="1"/>
</dbReference>
<dbReference type="InterPro" id="IPR036979">
    <property type="entry name" value="CM_dom_sf"/>
</dbReference>
<dbReference type="Gene3D" id="1.20.59.10">
    <property type="entry name" value="Chorismate mutase"/>
    <property type="match status" value="1"/>
</dbReference>
<dbReference type="PANTHER" id="PTHR21363">
    <property type="entry name" value="PREPHENATE DEHYDROGENASE"/>
    <property type="match status" value="1"/>
</dbReference>
<feature type="domain" description="Prephenate/arogenate dehydrogenase" evidence="3">
    <location>
        <begin position="102"/>
        <end position="365"/>
    </location>
</feature>
<dbReference type="InterPro" id="IPR002701">
    <property type="entry name" value="CM_II_prokaryot"/>
</dbReference>
<dbReference type="GO" id="GO:0046417">
    <property type="term" value="P:chorismate metabolic process"/>
    <property type="evidence" value="ECO:0007669"/>
    <property type="project" value="InterPro"/>
</dbReference>
<dbReference type="GO" id="GO:0004106">
    <property type="term" value="F:chorismate mutase activity"/>
    <property type="evidence" value="ECO:0007669"/>
    <property type="project" value="InterPro"/>
</dbReference>
<dbReference type="InterPro" id="IPR003099">
    <property type="entry name" value="Prephen_DH"/>
</dbReference>
<dbReference type="SUPFAM" id="SSF48179">
    <property type="entry name" value="6-phosphogluconate dehydrogenase C-terminal domain-like"/>
    <property type="match status" value="1"/>
</dbReference>
<accession>T1CFY6</accession>
<dbReference type="InterPro" id="IPR046825">
    <property type="entry name" value="PDH_C"/>
</dbReference>
<dbReference type="SUPFAM" id="SSF51735">
    <property type="entry name" value="NAD(P)-binding Rossmann-fold domains"/>
    <property type="match status" value="1"/>
</dbReference>
<proteinExistence type="predicted"/>
<dbReference type="AlphaFoldDB" id="T1CFY6"/>
<dbReference type="SUPFAM" id="SSF48600">
    <property type="entry name" value="Chorismate mutase II"/>
    <property type="match status" value="1"/>
</dbReference>
<dbReference type="GO" id="GO:0070403">
    <property type="term" value="F:NAD+ binding"/>
    <property type="evidence" value="ECO:0007669"/>
    <property type="project" value="InterPro"/>
</dbReference>
<dbReference type="PANTHER" id="PTHR21363:SF0">
    <property type="entry name" value="PREPHENATE DEHYDROGENASE [NADP(+)]"/>
    <property type="match status" value="1"/>
</dbReference>
<dbReference type="PROSITE" id="PS51176">
    <property type="entry name" value="PDH_ADH"/>
    <property type="match status" value="1"/>
</dbReference>
<dbReference type="Gene3D" id="1.10.3660.10">
    <property type="entry name" value="6-phosphogluconate dehydrogenase C-terminal like domain"/>
    <property type="match status" value="1"/>
</dbReference>
<protein>
    <submittedName>
        <fullName evidence="4">Bifunctional chorismate mutase/prephenate dehydrogenase</fullName>
    </submittedName>
</protein>
<dbReference type="Gene3D" id="3.40.50.720">
    <property type="entry name" value="NAD(P)-binding Rossmann-like Domain"/>
    <property type="match status" value="1"/>
</dbReference>
<dbReference type="GO" id="GO:0006571">
    <property type="term" value="P:tyrosine biosynthetic process"/>
    <property type="evidence" value="ECO:0007669"/>
    <property type="project" value="InterPro"/>
</dbReference>
<evidence type="ECO:0000313" key="4">
    <source>
        <dbReference type="EMBL" id="EQD65930.1"/>
    </source>
</evidence>
<dbReference type="Pfam" id="PF20463">
    <property type="entry name" value="PDH_C"/>
    <property type="match status" value="1"/>
</dbReference>
<dbReference type="NCBIfam" id="NF008400">
    <property type="entry name" value="PRK11199.1"/>
    <property type="match status" value="1"/>
</dbReference>
<comment type="caution">
    <text evidence="4">The sequence shown here is derived from an EMBL/GenBank/DDBJ whole genome shotgun (WGS) entry which is preliminary data.</text>
</comment>
<dbReference type="GO" id="GO:0004665">
    <property type="term" value="F:prephenate dehydrogenase (NADP+) activity"/>
    <property type="evidence" value="ECO:0007669"/>
    <property type="project" value="InterPro"/>
</dbReference>